<keyword evidence="4 13" id="KW-0812">Transmembrane</keyword>
<dbReference type="GO" id="GO:0020037">
    <property type="term" value="F:heme binding"/>
    <property type="evidence" value="ECO:0007669"/>
    <property type="project" value="InterPro"/>
</dbReference>
<dbReference type="EMBL" id="OX465080">
    <property type="protein sequence ID" value="CAI9281716.1"/>
    <property type="molecule type" value="Genomic_DNA"/>
</dbReference>
<comment type="similarity">
    <text evidence="12">Belongs to the cytochrome P450 family.</text>
</comment>
<name>A0AA35YX50_LACSI</name>
<dbReference type="PANTHER" id="PTHR47947">
    <property type="entry name" value="CYTOCHROME P450 82C3-RELATED"/>
    <property type="match status" value="1"/>
</dbReference>
<evidence type="ECO:0000256" key="6">
    <source>
        <dbReference type="ARBA" id="ARBA00022989"/>
    </source>
</evidence>
<dbReference type="Pfam" id="PF00067">
    <property type="entry name" value="p450"/>
    <property type="match status" value="1"/>
</dbReference>
<dbReference type="Proteomes" id="UP001177003">
    <property type="component" value="Chromosome 4"/>
</dbReference>
<keyword evidence="10 13" id="KW-0472">Membrane</keyword>
<evidence type="ECO:0000256" key="9">
    <source>
        <dbReference type="ARBA" id="ARBA00023033"/>
    </source>
</evidence>
<dbReference type="InterPro" id="IPR001128">
    <property type="entry name" value="Cyt_P450"/>
</dbReference>
<evidence type="ECO:0000256" key="3">
    <source>
        <dbReference type="ARBA" id="ARBA00022617"/>
    </source>
</evidence>
<dbReference type="PRINTS" id="PR00463">
    <property type="entry name" value="EP450I"/>
</dbReference>
<feature type="binding site" description="axial binding residue" evidence="11">
    <location>
        <position position="465"/>
    </location>
    <ligand>
        <name>heme</name>
        <dbReference type="ChEBI" id="CHEBI:30413"/>
    </ligand>
    <ligandPart>
        <name>Fe</name>
        <dbReference type="ChEBI" id="CHEBI:18248"/>
    </ligandPart>
</feature>
<evidence type="ECO:0008006" key="16">
    <source>
        <dbReference type="Google" id="ProtNLM"/>
    </source>
</evidence>
<evidence type="ECO:0000256" key="8">
    <source>
        <dbReference type="ARBA" id="ARBA00023004"/>
    </source>
</evidence>
<keyword evidence="15" id="KW-1185">Reference proteome</keyword>
<evidence type="ECO:0000313" key="14">
    <source>
        <dbReference type="EMBL" id="CAI9281716.1"/>
    </source>
</evidence>
<keyword evidence="6 13" id="KW-1133">Transmembrane helix</keyword>
<accession>A0AA35YX50</accession>
<sequence>MELYLPFSTTVAAIFLAIVLTSLLQTLKVKRGNKGKNREPPLAKGQWPLIGHLHLLVGSAPPYKVFGDMEEKYGPIFTIKLGVHQALVVSNAEIVKECLTRNDKVFATRPKSMASELMGYNYAMFGLAPYGDYWRQVRKIVMLEILSQPRVEMLGHVRVSELRASMKDIYDAWVTNKESESLDMVKVDMQKWFGNLILNVIVRIISGKRFLLMDEEGVRFQNVTRKLFELLGVFVVSDFLPYLKRFSLGGYEKEMRKTAKEMDDIFEGWLEEHKREKESTHQQEGNQVFIDVLISILEGASKEDFPGFDHDTIIKALCLNILTAALDTTSVTLTWALSLLLNNPRELKIAQDEIDEHVGRKRPVEESDMKNLVYLDAIIKETLRLYPAGPLGLPHESMEDCIVGGYNIPKGTRLVLNLWKMHRDPNIWSDPYEFQPQRFLTTHKDIDVKGKHFELLPFGGGRRMCPGYHFALQALRLTLATLIQQFVISKPSNEPVDMSECFGLTTSKATPLESFRIPNLSSSFFIATDPSLPRHVFHLSSLLSVLWLHETKILMQTKIHACALNVLDYVDSSVLGPTAIDEATRTRLDVEVKEWIYITITRDLL</sequence>
<comment type="cofactor">
    <cofactor evidence="1 11">
        <name>heme</name>
        <dbReference type="ChEBI" id="CHEBI:30413"/>
    </cofactor>
</comment>
<keyword evidence="8 11" id="KW-0408">Iron</keyword>
<dbReference type="InterPro" id="IPR017972">
    <property type="entry name" value="Cyt_P450_CS"/>
</dbReference>
<evidence type="ECO:0000313" key="15">
    <source>
        <dbReference type="Proteomes" id="UP001177003"/>
    </source>
</evidence>
<gene>
    <name evidence="14" type="ORF">LSALG_LOCUS21398</name>
</gene>
<dbReference type="AlphaFoldDB" id="A0AA35YX50"/>
<feature type="transmembrane region" description="Helical" evidence="13">
    <location>
        <begin position="6"/>
        <end position="27"/>
    </location>
</feature>
<dbReference type="SUPFAM" id="SSF48264">
    <property type="entry name" value="Cytochrome P450"/>
    <property type="match status" value="1"/>
</dbReference>
<evidence type="ECO:0000256" key="10">
    <source>
        <dbReference type="ARBA" id="ARBA00023136"/>
    </source>
</evidence>
<protein>
    <recommendedName>
        <fullName evidence="16">Cytochrome P450</fullName>
    </recommendedName>
</protein>
<evidence type="ECO:0000256" key="1">
    <source>
        <dbReference type="ARBA" id="ARBA00001971"/>
    </source>
</evidence>
<evidence type="ECO:0000256" key="2">
    <source>
        <dbReference type="ARBA" id="ARBA00004370"/>
    </source>
</evidence>
<organism evidence="14 15">
    <name type="scientific">Lactuca saligna</name>
    <name type="common">Willowleaf lettuce</name>
    <dbReference type="NCBI Taxonomy" id="75948"/>
    <lineage>
        <taxon>Eukaryota</taxon>
        <taxon>Viridiplantae</taxon>
        <taxon>Streptophyta</taxon>
        <taxon>Embryophyta</taxon>
        <taxon>Tracheophyta</taxon>
        <taxon>Spermatophyta</taxon>
        <taxon>Magnoliopsida</taxon>
        <taxon>eudicotyledons</taxon>
        <taxon>Gunneridae</taxon>
        <taxon>Pentapetalae</taxon>
        <taxon>asterids</taxon>
        <taxon>campanulids</taxon>
        <taxon>Asterales</taxon>
        <taxon>Asteraceae</taxon>
        <taxon>Cichorioideae</taxon>
        <taxon>Cichorieae</taxon>
        <taxon>Lactucinae</taxon>
        <taxon>Lactuca</taxon>
    </lineage>
</organism>
<keyword evidence="5 11" id="KW-0479">Metal-binding</keyword>
<dbReference type="FunFam" id="1.10.630.10:FF:000026">
    <property type="entry name" value="Cytochrome P450 82C4"/>
    <property type="match status" value="1"/>
</dbReference>
<evidence type="ECO:0000256" key="11">
    <source>
        <dbReference type="PIRSR" id="PIRSR602401-1"/>
    </source>
</evidence>
<evidence type="ECO:0000256" key="12">
    <source>
        <dbReference type="RuleBase" id="RU000461"/>
    </source>
</evidence>
<dbReference type="InterPro" id="IPR050651">
    <property type="entry name" value="Plant_Cytochrome_P450_Monoox"/>
</dbReference>
<dbReference type="GO" id="GO:0016705">
    <property type="term" value="F:oxidoreductase activity, acting on paired donors, with incorporation or reduction of molecular oxygen"/>
    <property type="evidence" value="ECO:0007669"/>
    <property type="project" value="InterPro"/>
</dbReference>
<comment type="subcellular location">
    <subcellularLocation>
        <location evidence="2">Membrane</location>
    </subcellularLocation>
</comment>
<dbReference type="InterPro" id="IPR036396">
    <property type="entry name" value="Cyt_P450_sf"/>
</dbReference>
<dbReference type="CDD" id="cd20654">
    <property type="entry name" value="CYP82"/>
    <property type="match status" value="1"/>
</dbReference>
<dbReference type="Gene3D" id="1.10.630.10">
    <property type="entry name" value="Cytochrome P450"/>
    <property type="match status" value="1"/>
</dbReference>
<evidence type="ECO:0000256" key="7">
    <source>
        <dbReference type="ARBA" id="ARBA00023002"/>
    </source>
</evidence>
<reference evidence="14" key="1">
    <citation type="submission" date="2023-04" db="EMBL/GenBank/DDBJ databases">
        <authorList>
            <person name="Vijverberg K."/>
            <person name="Xiong W."/>
            <person name="Schranz E."/>
        </authorList>
    </citation>
    <scope>NUCLEOTIDE SEQUENCE</scope>
</reference>
<dbReference type="GO" id="GO:0004497">
    <property type="term" value="F:monooxygenase activity"/>
    <property type="evidence" value="ECO:0007669"/>
    <property type="project" value="UniProtKB-KW"/>
</dbReference>
<dbReference type="PANTHER" id="PTHR47947:SF26">
    <property type="entry name" value="CYTOCHROME P450"/>
    <property type="match status" value="1"/>
</dbReference>
<keyword evidence="9 12" id="KW-0503">Monooxygenase</keyword>
<evidence type="ECO:0000256" key="4">
    <source>
        <dbReference type="ARBA" id="ARBA00022692"/>
    </source>
</evidence>
<keyword evidence="7 12" id="KW-0560">Oxidoreductase</keyword>
<proteinExistence type="inferred from homology"/>
<dbReference type="PROSITE" id="PS00086">
    <property type="entry name" value="CYTOCHROME_P450"/>
    <property type="match status" value="1"/>
</dbReference>
<keyword evidence="3 11" id="KW-0349">Heme</keyword>
<evidence type="ECO:0000256" key="13">
    <source>
        <dbReference type="SAM" id="Phobius"/>
    </source>
</evidence>
<dbReference type="GO" id="GO:0005506">
    <property type="term" value="F:iron ion binding"/>
    <property type="evidence" value="ECO:0007669"/>
    <property type="project" value="InterPro"/>
</dbReference>
<evidence type="ECO:0000256" key="5">
    <source>
        <dbReference type="ARBA" id="ARBA00022723"/>
    </source>
</evidence>
<dbReference type="InterPro" id="IPR002401">
    <property type="entry name" value="Cyt_P450_E_grp-I"/>
</dbReference>
<dbReference type="GO" id="GO:0016020">
    <property type="term" value="C:membrane"/>
    <property type="evidence" value="ECO:0007669"/>
    <property type="project" value="UniProtKB-SubCell"/>
</dbReference>
<dbReference type="PRINTS" id="PR00385">
    <property type="entry name" value="P450"/>
</dbReference>